<reference evidence="8 9" key="1">
    <citation type="submission" date="2021-04" db="EMBL/GenBank/DDBJ databases">
        <title>Metabacillus sp. strain KIGAM252 whole genome sequence.</title>
        <authorList>
            <person name="Seo M.-J."/>
            <person name="Cho E.-S."/>
            <person name="Hwang C.Y."/>
            <person name="Yoon D.J."/>
        </authorList>
    </citation>
    <scope>NUCLEOTIDE SEQUENCE [LARGE SCALE GENOMIC DNA]</scope>
    <source>
        <strain evidence="8 9">KIGAM252</strain>
    </source>
</reference>
<sequence length="216" mass="22935">MSRGRLILINFIGIVVILALVAGGVYYYFQQTNYVTTDNAKVAGDLHSIKAPAAGKVSGMNVEEGDEIKKGAEIAKIGAANSTANSTQSITAPADGTIIKKQMDNEQMAQPGQTIASEVNLSELYITANLKEDTLQDIEVGDDADVIVDGDGGTVIEGKVEKIGYATNSLFSLMPKSNDDGNYTKVTQTVPVKISITNYSEQVLPGMNAEVKISKN</sequence>
<feature type="domain" description="YhbJ barrel-sandwich hybrid" evidence="7">
    <location>
        <begin position="45"/>
        <end position="119"/>
    </location>
</feature>
<evidence type="ECO:0000256" key="2">
    <source>
        <dbReference type="ARBA" id="ARBA00009477"/>
    </source>
</evidence>
<dbReference type="RefSeq" id="WP_211560080.1">
    <property type="nucleotide sequence ID" value="NZ_JAGVRK010000001.1"/>
</dbReference>
<dbReference type="Proteomes" id="UP000682403">
    <property type="component" value="Unassembled WGS sequence"/>
</dbReference>
<dbReference type="InterPro" id="IPR011053">
    <property type="entry name" value="Single_hybrid_motif"/>
</dbReference>
<organism evidence="8 9">
    <name type="scientific">Metabacillus flavus</name>
    <dbReference type="NCBI Taxonomy" id="2823519"/>
    <lineage>
        <taxon>Bacteria</taxon>
        <taxon>Bacillati</taxon>
        <taxon>Bacillota</taxon>
        <taxon>Bacilli</taxon>
        <taxon>Bacillales</taxon>
        <taxon>Bacillaceae</taxon>
        <taxon>Metabacillus</taxon>
    </lineage>
</organism>
<dbReference type="Pfam" id="PF25997">
    <property type="entry name" value="BSH_YhbJ"/>
    <property type="match status" value="1"/>
</dbReference>
<keyword evidence="4 6" id="KW-1133">Transmembrane helix</keyword>
<evidence type="ECO:0000256" key="6">
    <source>
        <dbReference type="SAM" id="Phobius"/>
    </source>
</evidence>
<evidence type="ECO:0000256" key="1">
    <source>
        <dbReference type="ARBA" id="ARBA00004167"/>
    </source>
</evidence>
<evidence type="ECO:0000256" key="3">
    <source>
        <dbReference type="ARBA" id="ARBA00022692"/>
    </source>
</evidence>
<dbReference type="Gene3D" id="2.40.30.170">
    <property type="match status" value="1"/>
</dbReference>
<dbReference type="PANTHER" id="PTHR30386">
    <property type="entry name" value="MEMBRANE FUSION SUBUNIT OF EMRAB-TOLC MULTIDRUG EFFLUX PUMP"/>
    <property type="match status" value="1"/>
</dbReference>
<evidence type="ECO:0000313" key="8">
    <source>
        <dbReference type="EMBL" id="MBS2970161.1"/>
    </source>
</evidence>
<keyword evidence="5 6" id="KW-0472">Membrane</keyword>
<evidence type="ECO:0000259" key="7">
    <source>
        <dbReference type="Pfam" id="PF25997"/>
    </source>
</evidence>
<feature type="transmembrane region" description="Helical" evidence="6">
    <location>
        <begin position="7"/>
        <end position="29"/>
    </location>
</feature>
<gene>
    <name evidence="8" type="ORF">J9317_15430</name>
</gene>
<evidence type="ECO:0000256" key="5">
    <source>
        <dbReference type="ARBA" id="ARBA00023136"/>
    </source>
</evidence>
<dbReference type="EMBL" id="JAGVRK010000001">
    <property type="protein sequence ID" value="MBS2970161.1"/>
    <property type="molecule type" value="Genomic_DNA"/>
</dbReference>
<protein>
    <submittedName>
        <fullName evidence="8">HlyD family secretion protein</fullName>
    </submittedName>
</protein>
<dbReference type="InterPro" id="IPR058635">
    <property type="entry name" value="BSH_YhbJ"/>
</dbReference>
<proteinExistence type="inferred from homology"/>
<evidence type="ECO:0000256" key="4">
    <source>
        <dbReference type="ARBA" id="ARBA00022989"/>
    </source>
</evidence>
<comment type="similarity">
    <text evidence="2">Belongs to the membrane fusion protein (MFP) (TC 8.A.1) family.</text>
</comment>
<evidence type="ECO:0000313" key="9">
    <source>
        <dbReference type="Proteomes" id="UP000682403"/>
    </source>
</evidence>
<comment type="subcellular location">
    <subcellularLocation>
        <location evidence="1">Membrane</location>
        <topology evidence="1">Single-pass membrane protein</topology>
    </subcellularLocation>
</comment>
<dbReference type="Gene3D" id="2.40.50.100">
    <property type="match status" value="1"/>
</dbReference>
<comment type="caution">
    <text evidence="8">The sequence shown here is derived from an EMBL/GenBank/DDBJ whole genome shotgun (WGS) entry which is preliminary data.</text>
</comment>
<dbReference type="SUPFAM" id="SSF51230">
    <property type="entry name" value="Single hybrid motif"/>
    <property type="match status" value="1"/>
</dbReference>
<accession>A0ABS5LHR8</accession>
<name>A0ABS5LHR8_9BACI</name>
<dbReference type="PANTHER" id="PTHR30386:SF26">
    <property type="entry name" value="TRANSPORT PROTEIN COMB"/>
    <property type="match status" value="1"/>
</dbReference>
<dbReference type="InterPro" id="IPR050739">
    <property type="entry name" value="MFP"/>
</dbReference>
<keyword evidence="3 6" id="KW-0812">Transmembrane</keyword>
<keyword evidence="9" id="KW-1185">Reference proteome</keyword>